<sequence>MLPDDRGSFHEWCGGEEFREATGYGLAPAQAEAERLGLLPSYEACRARYEELRGRGLSG</sequence>
<gene>
    <name evidence="1" type="ORF">ACFP50_06785</name>
</gene>
<organism evidence="1 2">
    <name type="scientific">Streptomyces pratens</name>
    <dbReference type="NCBI Taxonomy" id="887456"/>
    <lineage>
        <taxon>Bacteria</taxon>
        <taxon>Bacillati</taxon>
        <taxon>Actinomycetota</taxon>
        <taxon>Actinomycetes</taxon>
        <taxon>Kitasatosporales</taxon>
        <taxon>Streptomycetaceae</taxon>
        <taxon>Streptomyces</taxon>
    </lineage>
</organism>
<proteinExistence type="predicted"/>
<dbReference type="RefSeq" id="WP_386394383.1">
    <property type="nucleotide sequence ID" value="NZ_JBHSPT010000012.1"/>
</dbReference>
<evidence type="ECO:0000313" key="2">
    <source>
        <dbReference type="Proteomes" id="UP001596242"/>
    </source>
</evidence>
<evidence type="ECO:0000313" key="1">
    <source>
        <dbReference type="EMBL" id="MFC6055180.1"/>
    </source>
</evidence>
<comment type="caution">
    <text evidence="1">The sequence shown here is derived from an EMBL/GenBank/DDBJ whole genome shotgun (WGS) entry which is preliminary data.</text>
</comment>
<reference evidence="2" key="1">
    <citation type="journal article" date="2019" name="Int. J. Syst. Evol. Microbiol.">
        <title>The Global Catalogue of Microorganisms (GCM) 10K type strain sequencing project: providing services to taxonomists for standard genome sequencing and annotation.</title>
        <authorList>
            <consortium name="The Broad Institute Genomics Platform"/>
            <consortium name="The Broad Institute Genome Sequencing Center for Infectious Disease"/>
            <person name="Wu L."/>
            <person name="Ma J."/>
        </authorList>
    </citation>
    <scope>NUCLEOTIDE SEQUENCE [LARGE SCALE GENOMIC DNA]</scope>
    <source>
        <strain evidence="2">JCM 12763</strain>
    </source>
</reference>
<protein>
    <submittedName>
        <fullName evidence="1">Uncharacterized protein</fullName>
    </submittedName>
</protein>
<dbReference type="EMBL" id="JBHSPT010000012">
    <property type="protein sequence ID" value="MFC6055180.1"/>
    <property type="molecule type" value="Genomic_DNA"/>
</dbReference>
<dbReference type="Proteomes" id="UP001596242">
    <property type="component" value="Unassembled WGS sequence"/>
</dbReference>
<name>A0ABW1LUX3_9ACTN</name>
<accession>A0ABW1LUX3</accession>
<keyword evidence="2" id="KW-1185">Reference proteome</keyword>